<dbReference type="InterPro" id="IPR045534">
    <property type="entry name" value="DUF6428"/>
</dbReference>
<proteinExistence type="predicted"/>
<evidence type="ECO:0000313" key="1">
    <source>
        <dbReference type="EMBL" id="RYC50887.1"/>
    </source>
</evidence>
<dbReference type="AlphaFoldDB" id="A0A444VJD2"/>
<dbReference type="EMBL" id="JJMP01000008">
    <property type="protein sequence ID" value="RYC50887.1"/>
    <property type="molecule type" value="Genomic_DNA"/>
</dbReference>
<gene>
    <name evidence="1" type="ORF">DN53_17400</name>
</gene>
<accession>A0A444VJD2</accession>
<reference evidence="1 2" key="1">
    <citation type="submission" date="2014-04" db="EMBL/GenBank/DDBJ databases">
        <title>Whole genome of Muricauda olearia.</title>
        <authorList>
            <person name="Zhang X.-H."/>
            <person name="Tang K."/>
        </authorList>
    </citation>
    <scope>NUCLEOTIDE SEQUENCE [LARGE SCALE GENOMIC DNA]</scope>
    <source>
        <strain evidence="1 2">Th120</strain>
    </source>
</reference>
<evidence type="ECO:0000313" key="2">
    <source>
        <dbReference type="Proteomes" id="UP000290261"/>
    </source>
</evidence>
<keyword evidence="2" id="KW-1185">Reference proteome</keyword>
<comment type="caution">
    <text evidence="1">The sequence shown here is derived from an EMBL/GenBank/DDBJ whole genome shotgun (WGS) entry which is preliminary data.</text>
</comment>
<dbReference type="Proteomes" id="UP000290261">
    <property type="component" value="Unassembled WGS sequence"/>
</dbReference>
<organism evidence="1 2">
    <name type="scientific">Flagellimonas olearia</name>
    <dbReference type="NCBI Taxonomy" id="552546"/>
    <lineage>
        <taxon>Bacteria</taxon>
        <taxon>Pseudomonadati</taxon>
        <taxon>Bacteroidota</taxon>
        <taxon>Flavobacteriia</taxon>
        <taxon>Flavobacteriales</taxon>
        <taxon>Flavobacteriaceae</taxon>
        <taxon>Flagellimonas</taxon>
    </lineage>
</organism>
<dbReference type="RefSeq" id="WP_129655284.1">
    <property type="nucleotide sequence ID" value="NZ_ML142912.1"/>
</dbReference>
<dbReference type="Pfam" id="PF20001">
    <property type="entry name" value="DUF6428"/>
    <property type="match status" value="1"/>
</dbReference>
<sequence length="165" mass="18528">MKTSELLSILQQHQDKSLLFEYTKDRLVGANYHITEVKNITVDSVDCGAGTDFWKETVIQLWESPTEIGKRDFMSVYKALSILNKVDRIKPMQKDAEIKFEYSNDDFHTAQLFVDDYALDEKKLIIKLSVEKTDCKAKETCGVEPASAVSTVETEASCSPGSGCC</sequence>
<protein>
    <submittedName>
        <fullName evidence="1">Uncharacterized protein</fullName>
    </submittedName>
</protein>
<name>A0A444VJD2_9FLAO</name>